<evidence type="ECO:0008006" key="4">
    <source>
        <dbReference type="Google" id="ProtNLM"/>
    </source>
</evidence>
<dbReference type="Proteomes" id="UP000275571">
    <property type="component" value="Chromosome"/>
</dbReference>
<keyword evidence="1" id="KW-0732">Signal</keyword>
<dbReference type="AlphaFoldDB" id="A0A386PNR0"/>
<reference evidence="2 3" key="1">
    <citation type="journal article" date="2018" name="Infect. Genet. Evol.">
        <title>Genome-wide analysis of Borrelia turcica and 'Candidatus Borrelia tachyglossi' shows relapsing fever-like genomes with unique genomic links to Lyme disease Borrelia.</title>
        <authorList>
            <person name="Gofton A.W."/>
            <person name="Margos G."/>
            <person name="Fingerle V."/>
            <person name="Hepner S."/>
            <person name="Loh S.M."/>
            <person name="Ryan U."/>
            <person name="Irwin P."/>
            <person name="Oskam C.L."/>
        </authorList>
    </citation>
    <scope>NUCLEOTIDE SEQUENCE [LARGE SCALE GENOMIC DNA]</scope>
    <source>
        <strain evidence="2 3">IST7</strain>
    </source>
</reference>
<evidence type="ECO:0000313" key="2">
    <source>
        <dbReference type="EMBL" id="AYE36699.1"/>
    </source>
</evidence>
<dbReference type="EMBL" id="CP028884">
    <property type="protein sequence ID" value="AYE36699.1"/>
    <property type="molecule type" value="Genomic_DNA"/>
</dbReference>
<proteinExistence type="predicted"/>
<keyword evidence="3" id="KW-1185">Reference proteome</keyword>
<feature type="chain" id="PRO_5017408608" description="Complement regulator-acquiring protein" evidence="1">
    <location>
        <begin position="20"/>
        <end position="266"/>
    </location>
</feature>
<dbReference type="Gene3D" id="1.25.40.10">
    <property type="entry name" value="Tetratricopeptide repeat domain"/>
    <property type="match status" value="1"/>
</dbReference>
<gene>
    <name evidence="2" type="ORF">DB313_04500</name>
</gene>
<evidence type="ECO:0000313" key="3">
    <source>
        <dbReference type="Proteomes" id="UP000275571"/>
    </source>
</evidence>
<dbReference type="InterPro" id="IPR011990">
    <property type="entry name" value="TPR-like_helical_dom_sf"/>
</dbReference>
<sequence length="266" mass="30095">MIKTLMLLLLIVNFSFLQANSFEALNQEYQRVLENYNSGVTEGFSIKKDDDYVNHYINKLKSINNKLSLLKDDRVKYLGSDINFQIASMIQHAKGDSNSSDSYSILLSTKKTLLDLISSGDFKGLEKSVRSDSYRILGDVNLSLLKYMGGRELMKVSSEAKNALEKSLEIDEQNALANISLSTWYLYSPRIAGGNPRETIRLALKGLKYSKNSVEKYLANIWTSQGYFLLKQTKEQEKYLNDASAIFPNGVFHKMVGEKNKLGELP</sequence>
<accession>A0A386PNR0</accession>
<evidence type="ECO:0000256" key="1">
    <source>
        <dbReference type="SAM" id="SignalP"/>
    </source>
</evidence>
<organism evidence="2 3">
    <name type="scientific">Borrelia turcica IST7</name>
    <dbReference type="NCBI Taxonomy" id="1104446"/>
    <lineage>
        <taxon>Bacteria</taxon>
        <taxon>Pseudomonadati</taxon>
        <taxon>Spirochaetota</taxon>
        <taxon>Spirochaetia</taxon>
        <taxon>Spirochaetales</taxon>
        <taxon>Borreliaceae</taxon>
        <taxon>Borrelia</taxon>
    </lineage>
</organism>
<feature type="signal peptide" evidence="1">
    <location>
        <begin position="1"/>
        <end position="19"/>
    </location>
</feature>
<dbReference type="KEGG" id="btur:DB313_04500"/>
<protein>
    <recommendedName>
        <fullName evidence="4">Complement regulator-acquiring protein</fullName>
    </recommendedName>
</protein>
<dbReference type="OrthoDB" id="357744at2"/>
<dbReference type="RefSeq" id="WP_120104619.1">
    <property type="nucleotide sequence ID" value="NZ_CP028884.1"/>
</dbReference>
<name>A0A386PNR0_9SPIR</name>